<comment type="caution">
    <text evidence="1">The sequence shown here is derived from an EMBL/GenBank/DDBJ whole genome shotgun (WGS) entry which is preliminary data.</text>
</comment>
<organism evidence="1 2">
    <name type="scientific">Heracleum sosnowskyi</name>
    <dbReference type="NCBI Taxonomy" id="360622"/>
    <lineage>
        <taxon>Eukaryota</taxon>
        <taxon>Viridiplantae</taxon>
        <taxon>Streptophyta</taxon>
        <taxon>Embryophyta</taxon>
        <taxon>Tracheophyta</taxon>
        <taxon>Spermatophyta</taxon>
        <taxon>Magnoliopsida</taxon>
        <taxon>eudicotyledons</taxon>
        <taxon>Gunneridae</taxon>
        <taxon>Pentapetalae</taxon>
        <taxon>asterids</taxon>
        <taxon>campanulids</taxon>
        <taxon>Apiales</taxon>
        <taxon>Apiaceae</taxon>
        <taxon>Apioideae</taxon>
        <taxon>apioid superclade</taxon>
        <taxon>Tordylieae</taxon>
        <taxon>Tordyliinae</taxon>
        <taxon>Heracleum</taxon>
    </lineage>
</organism>
<evidence type="ECO:0000313" key="2">
    <source>
        <dbReference type="Proteomes" id="UP001237642"/>
    </source>
</evidence>
<reference evidence="1" key="2">
    <citation type="submission" date="2023-05" db="EMBL/GenBank/DDBJ databases">
        <authorList>
            <person name="Schelkunov M.I."/>
        </authorList>
    </citation>
    <scope>NUCLEOTIDE SEQUENCE</scope>
    <source>
        <strain evidence="1">Hsosn_3</strain>
        <tissue evidence="1">Leaf</tissue>
    </source>
</reference>
<keyword evidence="2" id="KW-1185">Reference proteome</keyword>
<dbReference type="Proteomes" id="UP001237642">
    <property type="component" value="Unassembled WGS sequence"/>
</dbReference>
<gene>
    <name evidence="1" type="ORF">POM88_006752</name>
</gene>
<protein>
    <submittedName>
        <fullName evidence="1">Uncharacterized protein</fullName>
    </submittedName>
</protein>
<accession>A0AAD8N512</accession>
<proteinExistence type="predicted"/>
<evidence type="ECO:0000313" key="1">
    <source>
        <dbReference type="EMBL" id="KAK1396889.1"/>
    </source>
</evidence>
<dbReference type="EMBL" id="JAUIZM010000002">
    <property type="protein sequence ID" value="KAK1396889.1"/>
    <property type="molecule type" value="Genomic_DNA"/>
</dbReference>
<reference evidence="1" key="1">
    <citation type="submission" date="2023-02" db="EMBL/GenBank/DDBJ databases">
        <title>Genome of toxic invasive species Heracleum sosnowskyi carries increased number of genes despite the absence of recent whole-genome duplications.</title>
        <authorList>
            <person name="Schelkunov M."/>
            <person name="Shtratnikova V."/>
            <person name="Makarenko M."/>
            <person name="Klepikova A."/>
            <person name="Omelchenko D."/>
            <person name="Novikova G."/>
            <person name="Obukhova E."/>
            <person name="Bogdanov V."/>
            <person name="Penin A."/>
            <person name="Logacheva M."/>
        </authorList>
    </citation>
    <scope>NUCLEOTIDE SEQUENCE</scope>
    <source>
        <strain evidence="1">Hsosn_3</strain>
        <tissue evidence="1">Leaf</tissue>
    </source>
</reference>
<sequence length="120" mass="13583">MIIERIRVNIQLKLQLEFGCSCLCGGDSEVHLSSCQVAEHDFSTPSSLGSFCHALRILRANQHYCRLNGCYYCFPYNNVWHPKCGGFTRGADKLYKTLQDIFDIAVVDQEKHLPIVLCGL</sequence>
<name>A0AAD8N512_9APIA</name>
<dbReference type="AlphaFoldDB" id="A0AAD8N512"/>